<dbReference type="AlphaFoldDB" id="A0A4S4LJU7"/>
<protein>
    <submittedName>
        <fullName evidence="2">Uncharacterized protein</fullName>
    </submittedName>
</protein>
<feature type="region of interest" description="Disordered" evidence="1">
    <location>
        <begin position="1"/>
        <end position="43"/>
    </location>
</feature>
<dbReference type="EMBL" id="SGPL01000475">
    <property type="protein sequence ID" value="THH12279.1"/>
    <property type="molecule type" value="Genomic_DNA"/>
</dbReference>
<gene>
    <name evidence="2" type="ORF">EW146_g7766</name>
</gene>
<dbReference type="Proteomes" id="UP000310158">
    <property type="component" value="Unassembled WGS sequence"/>
</dbReference>
<evidence type="ECO:0000256" key="1">
    <source>
        <dbReference type="SAM" id="MobiDB-lite"/>
    </source>
</evidence>
<evidence type="ECO:0000313" key="2">
    <source>
        <dbReference type="EMBL" id="THH12279.1"/>
    </source>
</evidence>
<proteinExistence type="predicted"/>
<name>A0A4S4LJU7_9AGAM</name>
<keyword evidence="3" id="KW-1185">Reference proteome</keyword>
<feature type="compositionally biased region" description="Acidic residues" evidence="1">
    <location>
        <begin position="1"/>
        <end position="12"/>
    </location>
</feature>
<reference evidence="2 3" key="1">
    <citation type="submission" date="2019-02" db="EMBL/GenBank/DDBJ databases">
        <title>Genome sequencing of the rare red list fungi Bondarzewia mesenterica.</title>
        <authorList>
            <person name="Buettner E."/>
            <person name="Kellner H."/>
        </authorList>
    </citation>
    <scope>NUCLEOTIDE SEQUENCE [LARGE SCALE GENOMIC DNA]</scope>
    <source>
        <strain evidence="2 3">DSM 108281</strain>
    </source>
</reference>
<comment type="caution">
    <text evidence="2">The sequence shown here is derived from an EMBL/GenBank/DDBJ whole genome shotgun (WGS) entry which is preliminary data.</text>
</comment>
<sequence>PAADSDAEEEEEEPRKKRRERKQKEKEQYKSAQFVEDSDEEYGRDIDAFFERERALRERAERAAVDSALGIGTMKKAGTKKRRQRAVGGGDTKRRRKATGEVDRVEVLGSRSGSEGEGEGEQRDDDAPAPALSEAEEGPPDSASSANDVNTAAEADDDHVSVEGVSVTAILEAASTRETRAESVFEADASLGVALADADVADSELGKSRSRRKGRWTVSDEDEEEL</sequence>
<evidence type="ECO:0000313" key="3">
    <source>
        <dbReference type="Proteomes" id="UP000310158"/>
    </source>
</evidence>
<feature type="region of interest" description="Disordered" evidence="1">
    <location>
        <begin position="197"/>
        <end position="226"/>
    </location>
</feature>
<feature type="region of interest" description="Disordered" evidence="1">
    <location>
        <begin position="61"/>
        <end position="162"/>
    </location>
</feature>
<accession>A0A4S4LJU7</accession>
<organism evidence="2 3">
    <name type="scientific">Bondarzewia mesenterica</name>
    <dbReference type="NCBI Taxonomy" id="1095465"/>
    <lineage>
        <taxon>Eukaryota</taxon>
        <taxon>Fungi</taxon>
        <taxon>Dikarya</taxon>
        <taxon>Basidiomycota</taxon>
        <taxon>Agaricomycotina</taxon>
        <taxon>Agaricomycetes</taxon>
        <taxon>Russulales</taxon>
        <taxon>Bondarzewiaceae</taxon>
        <taxon>Bondarzewia</taxon>
    </lineage>
</organism>
<feature type="non-terminal residue" evidence="2">
    <location>
        <position position="1"/>
    </location>
</feature>